<organism evidence="1">
    <name type="scientific">Glycine soja</name>
    <name type="common">Wild soybean</name>
    <dbReference type="NCBI Taxonomy" id="3848"/>
    <lineage>
        <taxon>Eukaryota</taxon>
        <taxon>Viridiplantae</taxon>
        <taxon>Streptophyta</taxon>
        <taxon>Embryophyta</taxon>
        <taxon>Tracheophyta</taxon>
        <taxon>Spermatophyta</taxon>
        <taxon>Magnoliopsida</taxon>
        <taxon>eudicotyledons</taxon>
        <taxon>Gunneridae</taxon>
        <taxon>Pentapetalae</taxon>
        <taxon>rosids</taxon>
        <taxon>fabids</taxon>
        <taxon>Fabales</taxon>
        <taxon>Fabaceae</taxon>
        <taxon>Papilionoideae</taxon>
        <taxon>50 kb inversion clade</taxon>
        <taxon>NPAAA clade</taxon>
        <taxon>indigoferoid/millettioid clade</taxon>
        <taxon>Phaseoleae</taxon>
        <taxon>Glycine</taxon>
        <taxon>Glycine subgen. Soja</taxon>
    </lineage>
</organism>
<dbReference type="Proteomes" id="UP000053555">
    <property type="component" value="Unassembled WGS sequence"/>
</dbReference>
<protein>
    <submittedName>
        <fullName evidence="1">Uncharacterized protein</fullName>
    </submittedName>
</protein>
<sequence length="165" mass="17575">MAENLDDDEFWLSPQFLADDDVVVFPIPFEAKFSPLSNNAVLFPYSSPVDSTVGGSSETESNEEEQLVAELTRHLTRSSLQPDTEAVGQFVSGSPQSTLCAFGSECSYGKGSSHGSPDGVCKLSSVKTTWDLLHAATGEVERMRLKQEGVSPLALATPAPAALHA</sequence>
<reference evidence="1" key="1">
    <citation type="submission" date="2014-07" db="EMBL/GenBank/DDBJ databases">
        <title>Identification of a novel salt tolerance gene in wild soybean by whole-genome sequencing.</title>
        <authorList>
            <person name="Lam H.-M."/>
            <person name="Qi X."/>
            <person name="Li M.-W."/>
            <person name="Liu X."/>
            <person name="Xie M."/>
            <person name="Ni M."/>
            <person name="Xu X."/>
        </authorList>
    </citation>
    <scope>NUCLEOTIDE SEQUENCE [LARGE SCALE GENOMIC DNA]</scope>
    <source>
        <tissue evidence="1">Root</tissue>
    </source>
</reference>
<name>A0A0B2S3N3_GLYSO</name>
<dbReference type="AlphaFoldDB" id="A0A0B2S3N3"/>
<dbReference type="EMBL" id="KN646543">
    <property type="protein sequence ID" value="KHN38802.1"/>
    <property type="molecule type" value="Genomic_DNA"/>
</dbReference>
<evidence type="ECO:0000313" key="1">
    <source>
        <dbReference type="EMBL" id="KHN38802.1"/>
    </source>
</evidence>
<dbReference type="PANTHER" id="PTHR33356">
    <property type="entry name" value="TIP41-LIKE PROTEIN"/>
    <property type="match status" value="1"/>
</dbReference>
<accession>A0A0B2S3N3</accession>
<proteinExistence type="predicted"/>
<gene>
    <name evidence="1" type="ORF">glysoja_040190</name>
</gene>
<dbReference type="PANTHER" id="PTHR33356:SF5">
    <property type="entry name" value="TIP41-LIKE PROTEIN"/>
    <property type="match status" value="1"/>
</dbReference>